<accession>A0A8B8GBD8</accession>
<gene>
    <name evidence="2" type="primary">LOC112690298</name>
</gene>
<proteinExistence type="predicted"/>
<keyword evidence="1" id="KW-1185">Reference proteome</keyword>
<dbReference type="PRINTS" id="PR01345">
    <property type="entry name" value="CERVTRCPTASE"/>
</dbReference>
<evidence type="ECO:0000313" key="1">
    <source>
        <dbReference type="Proteomes" id="UP000694846"/>
    </source>
</evidence>
<sequence length="268" mass="31177">MKIFRLIKSHSDSALLQNDLNTLSVWCNLNKLPLNIDKCKVMSFTRSRSPIINDYTINNIVLQRVFEICDLGVTFDSTFSFNKHYLNITKKSSTIIGFINRTYKDFTNSDALKILYFSLVRSSLEYNSVVWSPSSVVHTQSLEAIQNYFLRFISYKCNIPRKPHSQYTPLLIKLNMTTLAARRKIIDLKFLYKIVNGFLNCPELLSCLNFNVPHCRTRSANTFYIPLQRTNYALCSPINRLMKITNDVQIDLFSFPSFECFCNFIAYL</sequence>
<organism evidence="1 2">
    <name type="scientific">Sipha flava</name>
    <name type="common">yellow sugarcane aphid</name>
    <dbReference type="NCBI Taxonomy" id="143950"/>
    <lineage>
        <taxon>Eukaryota</taxon>
        <taxon>Metazoa</taxon>
        <taxon>Ecdysozoa</taxon>
        <taxon>Arthropoda</taxon>
        <taxon>Hexapoda</taxon>
        <taxon>Insecta</taxon>
        <taxon>Pterygota</taxon>
        <taxon>Neoptera</taxon>
        <taxon>Paraneoptera</taxon>
        <taxon>Hemiptera</taxon>
        <taxon>Sternorrhyncha</taxon>
        <taxon>Aphidomorpha</taxon>
        <taxon>Aphidoidea</taxon>
        <taxon>Aphididae</taxon>
        <taxon>Sipha</taxon>
    </lineage>
</organism>
<dbReference type="OrthoDB" id="6615090at2759"/>
<dbReference type="AlphaFoldDB" id="A0A8B8GBD8"/>
<dbReference type="Proteomes" id="UP000694846">
    <property type="component" value="Unplaced"/>
</dbReference>
<evidence type="ECO:0000313" key="2">
    <source>
        <dbReference type="RefSeq" id="XP_025420062.1"/>
    </source>
</evidence>
<dbReference type="PANTHER" id="PTHR33332">
    <property type="entry name" value="REVERSE TRANSCRIPTASE DOMAIN-CONTAINING PROTEIN"/>
    <property type="match status" value="1"/>
</dbReference>
<dbReference type="RefSeq" id="XP_025420062.1">
    <property type="nucleotide sequence ID" value="XM_025564277.1"/>
</dbReference>
<dbReference type="GeneID" id="112690298"/>
<reference evidence="2" key="1">
    <citation type="submission" date="2025-08" db="UniProtKB">
        <authorList>
            <consortium name="RefSeq"/>
        </authorList>
    </citation>
    <scope>IDENTIFICATION</scope>
    <source>
        <tissue evidence="2">Whole body</tissue>
    </source>
</reference>
<name>A0A8B8GBD8_9HEMI</name>
<protein>
    <submittedName>
        <fullName evidence="2">Uncharacterized protein LOC112690298</fullName>
    </submittedName>
</protein>